<evidence type="ECO:0000313" key="5">
    <source>
        <dbReference type="Proteomes" id="UP000830781"/>
    </source>
</evidence>
<dbReference type="CDD" id="cd24073">
    <property type="entry name" value="ASKHA_ATPase_ROK_CYANR"/>
    <property type="match status" value="1"/>
</dbReference>
<dbReference type="STRING" id="60137.SAMN04488041_105312"/>
<accession>A0A1H3AE55</accession>
<comment type="similarity">
    <text evidence="1">Belongs to the ROK (NagC/XylR) family.</text>
</comment>
<reference evidence="5" key="4">
    <citation type="journal article" date="2022" name="Microorganisms">
        <title>Beyond the ABCs#Discovery of Three New Plasmid Types in Rhodobacterales (RepQ, RepY, RepW).</title>
        <authorList>
            <person name="Freese H.M."/>
            <person name="Ringel V."/>
            <person name="Overmann J."/>
            <person name="Petersen J."/>
        </authorList>
    </citation>
    <scope>NUCLEOTIDE SEQUENCE [LARGE SCALE GENOMIC DNA]</scope>
    <source>
        <strain evidence="5">DSM 110277</strain>
    </source>
</reference>
<reference evidence="2" key="1">
    <citation type="submission" date="2016-10" db="EMBL/GenBank/DDBJ databases">
        <authorList>
            <person name="de Groot N.N."/>
        </authorList>
    </citation>
    <scope>NUCLEOTIDE SEQUENCE [LARGE SCALE GENOMIC DNA]</scope>
    <source>
        <strain evidence="2">DSM 10014</strain>
    </source>
</reference>
<dbReference type="EMBL" id="FNNB01000005">
    <property type="protein sequence ID" value="SDX27875.1"/>
    <property type="molecule type" value="Genomic_DNA"/>
</dbReference>
<dbReference type="Gene3D" id="3.30.420.40">
    <property type="match status" value="2"/>
</dbReference>
<dbReference type="Pfam" id="PF00480">
    <property type="entry name" value="ROK"/>
    <property type="match status" value="1"/>
</dbReference>
<organism evidence="2 4">
    <name type="scientific">Sulfitobacter pontiacus</name>
    <dbReference type="NCBI Taxonomy" id="60137"/>
    <lineage>
        <taxon>Bacteria</taxon>
        <taxon>Pseudomonadati</taxon>
        <taxon>Pseudomonadota</taxon>
        <taxon>Alphaproteobacteria</taxon>
        <taxon>Rhodobacterales</taxon>
        <taxon>Roseobacteraceae</taxon>
        <taxon>Sulfitobacter</taxon>
    </lineage>
</organism>
<dbReference type="Proteomes" id="UP000183076">
    <property type="component" value="Unassembled WGS sequence"/>
</dbReference>
<evidence type="ECO:0000256" key="1">
    <source>
        <dbReference type="ARBA" id="ARBA00006479"/>
    </source>
</evidence>
<keyword evidence="5" id="KW-1185">Reference proteome</keyword>
<dbReference type="InterPro" id="IPR036388">
    <property type="entry name" value="WH-like_DNA-bd_sf"/>
</dbReference>
<dbReference type="InterPro" id="IPR036390">
    <property type="entry name" value="WH_DNA-bd_sf"/>
</dbReference>
<protein>
    <submittedName>
        <fullName evidence="3">N-acetylglucosamine repressor</fullName>
    </submittedName>
    <submittedName>
        <fullName evidence="2">Sugar kinase of the NBD/HSP70 family, may contain an N-terminal HTH domain</fullName>
    </submittedName>
</protein>
<reference evidence="4" key="2">
    <citation type="submission" date="2016-10" db="EMBL/GenBank/DDBJ databases">
        <authorList>
            <person name="Varghese N."/>
            <person name="Submissions S."/>
        </authorList>
    </citation>
    <scope>NUCLEOTIDE SEQUENCE [LARGE SCALE GENOMIC DNA]</scope>
    <source>
        <strain evidence="4">DSM 10014</strain>
    </source>
</reference>
<dbReference type="SUPFAM" id="SSF46785">
    <property type="entry name" value="Winged helix' DNA-binding domain"/>
    <property type="match status" value="1"/>
</dbReference>
<dbReference type="InterPro" id="IPR000600">
    <property type="entry name" value="ROK"/>
</dbReference>
<dbReference type="SUPFAM" id="SSF53067">
    <property type="entry name" value="Actin-like ATPase domain"/>
    <property type="match status" value="1"/>
</dbReference>
<dbReference type="InterPro" id="IPR043129">
    <property type="entry name" value="ATPase_NBD"/>
</dbReference>
<dbReference type="PANTHER" id="PTHR18964">
    <property type="entry name" value="ROK (REPRESSOR, ORF, KINASE) FAMILY"/>
    <property type="match status" value="1"/>
</dbReference>
<dbReference type="GO" id="GO:0016301">
    <property type="term" value="F:kinase activity"/>
    <property type="evidence" value="ECO:0007669"/>
    <property type="project" value="UniProtKB-KW"/>
</dbReference>
<gene>
    <name evidence="3" type="primary">nagC</name>
    <name evidence="3" type="ORF">DSM110277_00347</name>
    <name evidence="2" type="ORF">SAMN04488041_105312</name>
</gene>
<proteinExistence type="inferred from homology"/>
<dbReference type="Proteomes" id="UP000830781">
    <property type="component" value="Chromosome"/>
</dbReference>
<dbReference type="PANTHER" id="PTHR18964:SF149">
    <property type="entry name" value="BIFUNCTIONAL UDP-N-ACETYLGLUCOSAMINE 2-EPIMERASE_N-ACETYLMANNOSAMINE KINASE"/>
    <property type="match status" value="1"/>
</dbReference>
<reference evidence="3" key="3">
    <citation type="journal article" date="2022" name="Microorganisms">
        <title>Beyond the ABCs#Discovery of Three New Plasmid Types in Rhodobacterales (RepQ, RepY, RepW).</title>
        <authorList>
            <person name="Freese H.M."/>
            <person name="Ringel V."/>
            <person name="Overmann J."/>
            <person name="Petersen J."/>
        </authorList>
    </citation>
    <scope>NUCLEOTIDE SEQUENCE</scope>
    <source>
        <strain evidence="3">DSM 110277</strain>
    </source>
</reference>
<evidence type="ECO:0000313" key="3">
    <source>
        <dbReference type="EMBL" id="UOA21964.1"/>
    </source>
</evidence>
<name>A0A1H3AE55_9RHOB</name>
<dbReference type="Gene3D" id="1.10.10.10">
    <property type="entry name" value="Winged helix-like DNA-binding domain superfamily/Winged helix DNA-binding domain"/>
    <property type="match status" value="1"/>
</dbReference>
<evidence type="ECO:0000313" key="2">
    <source>
        <dbReference type="EMBL" id="SDX27875.1"/>
    </source>
</evidence>
<sequence>MASELIRDLGSEGSKLVSSGCGPLLALPQDDTRPLRQQVFEQVRANGQMPRMDVARKLNISPGSVTTITSDLIARGLLQEVEDSQRGPSRGRPPIALRVAPQSRFVVGMKLSDERHTAVLLDLAGTIIAEAHVASASLRQSTEDMLTEVSSLMDRLLQKSGRVMSDISAVGIGLPGLVDASLGIVKWSPVMLDTDMPLRDLLSKTLGLPVSLDNDTNLLTLAELWFGAGRGISNFAVVTIERGVGMGLVLNNRLFRGALGPGMELGHTKVQLDGALCRCGQRGCLEAYVADYAIIREAGTAFERDPRAESSAVSMIETLYDEANAGNEAALAIFNRAGRFLSVGLANIVQLFDPERIILSGERMRYDYLNVDDVLSEMNSMILPAGRAPTPVDIHAWGGSVWAKGAAALALSDVTDALLGENAA</sequence>
<keyword evidence="2" id="KW-0418">Kinase</keyword>
<evidence type="ECO:0000313" key="4">
    <source>
        <dbReference type="Proteomes" id="UP000183076"/>
    </source>
</evidence>
<dbReference type="AlphaFoldDB" id="A0A1H3AE55"/>
<dbReference type="EMBL" id="CP084959">
    <property type="protein sequence ID" value="UOA21964.1"/>
    <property type="molecule type" value="Genomic_DNA"/>
</dbReference>
<keyword evidence="2" id="KW-0808">Transferase</keyword>